<dbReference type="Proteomes" id="UP000247555">
    <property type="component" value="Unassembled WGS sequence"/>
</dbReference>
<keyword evidence="3" id="KW-1185">Reference proteome</keyword>
<evidence type="ECO:0000256" key="1">
    <source>
        <dbReference type="SAM" id="Coils"/>
    </source>
</evidence>
<sequence>MSALNFPVWCNPEGQPVACVEKIKVMHENLEELRQMAQDALEDAILMGCDEHQVRAFMVGMMQALENPYN</sequence>
<gene>
    <name evidence="2" type="ORF">DFR34_101360</name>
</gene>
<reference evidence="2 3" key="1">
    <citation type="submission" date="2018-05" db="EMBL/GenBank/DDBJ databases">
        <title>Genomic Encyclopedia of Type Strains, Phase IV (KMG-IV): sequencing the most valuable type-strain genomes for metagenomic binning, comparative biology and taxonomic classification.</title>
        <authorList>
            <person name="Goeker M."/>
        </authorList>
    </citation>
    <scope>NUCLEOTIDE SEQUENCE [LARGE SCALE GENOMIC DNA]</scope>
    <source>
        <strain evidence="2 3">DSM 29661</strain>
    </source>
</reference>
<evidence type="ECO:0000313" key="3">
    <source>
        <dbReference type="Proteomes" id="UP000247555"/>
    </source>
</evidence>
<protein>
    <submittedName>
        <fullName evidence="2">Uncharacterized protein</fullName>
    </submittedName>
</protein>
<comment type="caution">
    <text evidence="2">The sequence shown here is derived from an EMBL/GenBank/DDBJ whole genome shotgun (WGS) entry which is preliminary data.</text>
</comment>
<dbReference type="RefSeq" id="WP_110389411.1">
    <property type="nucleotide sequence ID" value="NZ_QJKI01000001.1"/>
</dbReference>
<accession>A0A318L2C5</accession>
<keyword evidence="1" id="KW-0175">Coiled coil</keyword>
<name>A0A318L2C5_9NEIS</name>
<evidence type="ECO:0000313" key="2">
    <source>
        <dbReference type="EMBL" id="PXX82126.1"/>
    </source>
</evidence>
<dbReference type="EMBL" id="QJKI01000001">
    <property type="protein sequence ID" value="PXX82126.1"/>
    <property type="molecule type" value="Genomic_DNA"/>
</dbReference>
<organism evidence="2 3">
    <name type="scientific">Rivihabitans pingtungensis</name>
    <dbReference type="NCBI Taxonomy" id="1054498"/>
    <lineage>
        <taxon>Bacteria</taxon>
        <taxon>Pseudomonadati</taxon>
        <taxon>Pseudomonadota</taxon>
        <taxon>Betaproteobacteria</taxon>
        <taxon>Neisseriales</taxon>
        <taxon>Aquaspirillaceae</taxon>
        <taxon>Rivihabitans</taxon>
    </lineage>
</organism>
<proteinExistence type="predicted"/>
<dbReference type="OrthoDB" id="5297125at2"/>
<feature type="coiled-coil region" evidence="1">
    <location>
        <begin position="20"/>
        <end position="47"/>
    </location>
</feature>
<dbReference type="AlphaFoldDB" id="A0A318L2C5"/>